<evidence type="ECO:0000256" key="6">
    <source>
        <dbReference type="SAM" id="MobiDB-lite"/>
    </source>
</evidence>
<dbReference type="CDD" id="cd09392">
    <property type="entry name" value="LIM2_Lrg1p_like"/>
    <property type="match status" value="1"/>
</dbReference>
<keyword evidence="1 5" id="KW-0479">Metal-binding</keyword>
<feature type="region of interest" description="Disordered" evidence="6">
    <location>
        <begin position="17"/>
        <end position="60"/>
    </location>
</feature>
<proteinExistence type="predicted"/>
<evidence type="ECO:0000256" key="2">
    <source>
        <dbReference type="ARBA" id="ARBA00022737"/>
    </source>
</evidence>
<feature type="domain" description="LIM zinc-binding" evidence="7">
    <location>
        <begin position="171"/>
        <end position="231"/>
    </location>
</feature>
<evidence type="ECO:0000256" key="3">
    <source>
        <dbReference type="ARBA" id="ARBA00022833"/>
    </source>
</evidence>
<dbReference type="InterPro" id="IPR001781">
    <property type="entry name" value="Znf_LIM"/>
</dbReference>
<sequence>MEVSICAVQERYGSQSSIAARNSNPSLSRDSYISEPRPITNSGRRGSSSGKEPHHNPANNLEVDNCVAGDTCVTAPEACCGDGSMKTKGWLHAKADSQISTYSKSGASGICAKCGMNIASECISALGHIYHPQCFKCHDCHKPIYREFFPVQERNGPVPLCESDLFRRLDMLCSACGGALRDLYISALGQKYHMDHFTCHSCQHAIGPGDNYYIHGSKAYCKDDYMAKYADRCYGCGMPIMDQYIKVYTPKKRVWHKRCYQTHKRHNPASSLADMPVMDEQGAEFVPVSIESILNKFEAMVTSCISDSLENLEPGSHEKISEGILTLINALGVLFSSIDIVDDARRKAGKTVLSDSPEIDLLRAKLTDFMTVSMSKGQQTRSTSSHLKEIYAASSGLSYFMKQVIKIFGEGTVDIDLSAAPGYLNFLDKFPDVPPPATMSFAKAELNRGDAELCQVCSSPISTECVSWDGYLRRQHVTCKSSCARCDACETPQNTNLVLISPPGDSYALCCTACQKKMDMLGSHTTAADSVMSCKYITKLQQYVFLLRVQFEQLRNMADVRYNYTQMTMTATTTTTTTTMTSLFEKSHRQLDKGIFGRLSTNSHRTATEEPAAKSLLGRAASDTFTLGTMIGSSYQGLKKGFFGKSKANKCHD</sequence>
<protein>
    <recommendedName>
        <fullName evidence="7">LIM zinc-binding domain-containing protein</fullName>
    </recommendedName>
</protein>
<evidence type="ECO:0000256" key="1">
    <source>
        <dbReference type="ARBA" id="ARBA00022723"/>
    </source>
</evidence>
<gene>
    <name evidence="8" type="ORF">EMCG_07285</name>
</gene>
<dbReference type="Proteomes" id="UP000034164">
    <property type="component" value="Unassembled WGS sequence"/>
</dbReference>
<reference evidence="9" key="1">
    <citation type="journal article" date="2015" name="PLoS Genet.">
        <title>The dynamic genome and transcriptome of the human fungal pathogen Blastomyces and close relative Emmonsia.</title>
        <authorList>
            <person name="Munoz J.F."/>
            <person name="Gauthier G.M."/>
            <person name="Desjardins C.A."/>
            <person name="Gallo J.E."/>
            <person name="Holder J."/>
            <person name="Sullivan T.D."/>
            <person name="Marty A.J."/>
            <person name="Carmen J.C."/>
            <person name="Chen Z."/>
            <person name="Ding L."/>
            <person name="Gujja S."/>
            <person name="Magrini V."/>
            <person name="Misas E."/>
            <person name="Mitreva M."/>
            <person name="Priest M."/>
            <person name="Saif S."/>
            <person name="Whiston E.A."/>
            <person name="Young S."/>
            <person name="Zeng Q."/>
            <person name="Goldman W.E."/>
            <person name="Mardis E.R."/>
            <person name="Taylor J.W."/>
            <person name="McEwen J.G."/>
            <person name="Clay O.K."/>
            <person name="Klein B.S."/>
            <person name="Cuomo C.A."/>
        </authorList>
    </citation>
    <scope>NUCLEOTIDE SEQUENCE [LARGE SCALE GENOMIC DNA]</scope>
    <source>
        <strain evidence="9">UAMH 3008</strain>
    </source>
</reference>
<dbReference type="Gene3D" id="2.10.110.10">
    <property type="entry name" value="Cysteine Rich Protein"/>
    <property type="match status" value="3"/>
</dbReference>
<dbReference type="SMART" id="SM00132">
    <property type="entry name" value="LIM"/>
    <property type="match status" value="2"/>
</dbReference>
<evidence type="ECO:0000256" key="5">
    <source>
        <dbReference type="PROSITE-ProRule" id="PRU00125"/>
    </source>
</evidence>
<evidence type="ECO:0000313" key="9">
    <source>
        <dbReference type="Proteomes" id="UP000034164"/>
    </source>
</evidence>
<dbReference type="VEuPathDB" id="FungiDB:EMCG_07285"/>
<dbReference type="GO" id="GO:0030695">
    <property type="term" value="F:GTPase regulator activity"/>
    <property type="evidence" value="ECO:0007669"/>
    <property type="project" value="UniProtKB-ARBA"/>
</dbReference>
<dbReference type="PROSITE" id="PS00478">
    <property type="entry name" value="LIM_DOMAIN_1"/>
    <property type="match status" value="2"/>
</dbReference>
<dbReference type="GO" id="GO:0031005">
    <property type="term" value="F:filamin binding"/>
    <property type="evidence" value="ECO:0007669"/>
    <property type="project" value="TreeGrafter"/>
</dbReference>
<evidence type="ECO:0000259" key="7">
    <source>
        <dbReference type="PROSITE" id="PS50023"/>
    </source>
</evidence>
<dbReference type="GO" id="GO:0046872">
    <property type="term" value="F:metal ion binding"/>
    <property type="evidence" value="ECO:0007669"/>
    <property type="project" value="UniProtKB-KW"/>
</dbReference>
<feature type="compositionally biased region" description="Polar residues" evidence="6">
    <location>
        <begin position="39"/>
        <end position="50"/>
    </location>
</feature>
<dbReference type="GO" id="GO:0098609">
    <property type="term" value="P:cell-cell adhesion"/>
    <property type="evidence" value="ECO:0007669"/>
    <property type="project" value="TreeGrafter"/>
</dbReference>
<keyword evidence="4 5" id="KW-0440">LIM domain</keyword>
<evidence type="ECO:0000313" key="8">
    <source>
        <dbReference type="EMBL" id="KKZ67016.1"/>
    </source>
</evidence>
<dbReference type="PANTHER" id="PTHR24207">
    <property type="entry name" value="ZYX102 PROTEIN"/>
    <property type="match status" value="1"/>
</dbReference>
<keyword evidence="2" id="KW-0677">Repeat</keyword>
<dbReference type="AlphaFoldDB" id="A0A0G2JB80"/>
<dbReference type="Pfam" id="PF00412">
    <property type="entry name" value="LIM"/>
    <property type="match status" value="2"/>
</dbReference>
<comment type="caution">
    <text evidence="8">The sequence shown here is derived from an EMBL/GenBank/DDBJ whole genome shotgun (WGS) entry which is preliminary data.</text>
</comment>
<accession>A0A0G2JB80</accession>
<dbReference type="OrthoDB" id="20689at2759"/>
<evidence type="ECO:0000256" key="4">
    <source>
        <dbReference type="ARBA" id="ARBA00023038"/>
    </source>
</evidence>
<dbReference type="GO" id="GO:0001725">
    <property type="term" value="C:stress fiber"/>
    <property type="evidence" value="ECO:0007669"/>
    <property type="project" value="TreeGrafter"/>
</dbReference>
<dbReference type="PROSITE" id="PS50023">
    <property type="entry name" value="LIM_DOMAIN_2"/>
    <property type="match status" value="2"/>
</dbReference>
<dbReference type="PANTHER" id="PTHR24207:SF1">
    <property type="entry name" value="FILAMIN-BINDING LIM PROTEIN 1"/>
    <property type="match status" value="1"/>
</dbReference>
<name>A0A0G2JB80_9EURO</name>
<keyword evidence="3 5" id="KW-0862">Zinc</keyword>
<feature type="domain" description="LIM zinc-binding" evidence="7">
    <location>
        <begin position="109"/>
        <end position="168"/>
    </location>
</feature>
<feature type="compositionally biased region" description="Polar residues" evidence="6">
    <location>
        <begin position="17"/>
        <end position="31"/>
    </location>
</feature>
<dbReference type="EMBL" id="LCZI01000346">
    <property type="protein sequence ID" value="KKZ67016.1"/>
    <property type="molecule type" value="Genomic_DNA"/>
</dbReference>
<organism evidence="8 9">
    <name type="scientific">[Emmonsia] crescens</name>
    <dbReference type="NCBI Taxonomy" id="73230"/>
    <lineage>
        <taxon>Eukaryota</taxon>
        <taxon>Fungi</taxon>
        <taxon>Dikarya</taxon>
        <taxon>Ascomycota</taxon>
        <taxon>Pezizomycotina</taxon>
        <taxon>Eurotiomycetes</taxon>
        <taxon>Eurotiomycetidae</taxon>
        <taxon>Onygenales</taxon>
        <taxon>Ajellomycetaceae</taxon>
        <taxon>Emergomyces</taxon>
    </lineage>
</organism>
<dbReference type="SUPFAM" id="SSF57716">
    <property type="entry name" value="Glucocorticoid receptor-like (DNA-binding domain)"/>
    <property type="match status" value="3"/>
</dbReference>